<organism evidence="4 7">
    <name type="scientific">Deinococcus wulumuqiensis</name>
    <dbReference type="NCBI Taxonomy" id="980427"/>
    <lineage>
        <taxon>Bacteria</taxon>
        <taxon>Thermotogati</taxon>
        <taxon>Deinococcota</taxon>
        <taxon>Deinococci</taxon>
        <taxon>Deinococcales</taxon>
        <taxon>Deinococcaceae</taxon>
        <taxon>Deinococcus</taxon>
    </lineage>
</organism>
<gene>
    <name evidence="5" type="ORF">GCM10008021_12090</name>
    <name evidence="4" type="ORF">GCM10010914_00370</name>
</gene>
<dbReference type="GeneID" id="59163928"/>
<feature type="domain" description="Potassium channel" evidence="3">
    <location>
        <begin position="82"/>
        <end position="152"/>
    </location>
</feature>
<feature type="region of interest" description="Disordered" evidence="1">
    <location>
        <begin position="334"/>
        <end position="355"/>
    </location>
</feature>
<keyword evidence="2" id="KW-0472">Membrane</keyword>
<evidence type="ECO:0000313" key="6">
    <source>
        <dbReference type="Proteomes" id="UP000630135"/>
    </source>
</evidence>
<comment type="caution">
    <text evidence="4">The sequence shown here is derived from an EMBL/GenBank/DDBJ whole genome shotgun (WGS) entry which is preliminary data.</text>
</comment>
<reference evidence="5" key="1">
    <citation type="journal article" date="2014" name="Int. J. Syst. Evol. Microbiol.">
        <title>Complete genome of a new Firmicutes species belonging to the dominant human colonic microbiota ('Ruminococcus bicirculans') reveals two chromosomes and a selective capacity to utilize plant glucans.</title>
        <authorList>
            <consortium name="NISC Comparative Sequencing Program"/>
            <person name="Wegmann U."/>
            <person name="Louis P."/>
            <person name="Goesmann A."/>
            <person name="Henrissat B."/>
            <person name="Duncan S.H."/>
            <person name="Flint H.J."/>
        </authorList>
    </citation>
    <scope>NUCLEOTIDE SEQUENCE</scope>
    <source>
        <strain evidence="5">CGMCC 1.8884</strain>
    </source>
</reference>
<reference evidence="4" key="4">
    <citation type="submission" date="2023-08" db="EMBL/GenBank/DDBJ databases">
        <authorList>
            <person name="Sun Q."/>
            <person name="Zhou Y."/>
        </authorList>
    </citation>
    <scope>NUCLEOTIDE SEQUENCE</scope>
    <source>
        <strain evidence="5">CGMCC 1.8884</strain>
        <strain evidence="4">CGMCC 1.8885</strain>
    </source>
</reference>
<evidence type="ECO:0000256" key="1">
    <source>
        <dbReference type="SAM" id="MobiDB-lite"/>
    </source>
</evidence>
<dbReference type="Gene3D" id="1.10.287.70">
    <property type="match status" value="1"/>
</dbReference>
<evidence type="ECO:0000313" key="4">
    <source>
        <dbReference type="EMBL" id="GGI70202.1"/>
    </source>
</evidence>
<dbReference type="Proteomes" id="UP000652720">
    <property type="component" value="Unassembled WGS sequence"/>
</dbReference>
<dbReference type="SUPFAM" id="SSF81324">
    <property type="entry name" value="Voltage-gated potassium channels"/>
    <property type="match status" value="1"/>
</dbReference>
<dbReference type="RefSeq" id="WP_017869651.1">
    <property type="nucleotide sequence ID" value="NZ_BMLZ01000012.1"/>
</dbReference>
<dbReference type="Proteomes" id="UP000630135">
    <property type="component" value="Unassembled WGS sequence"/>
</dbReference>
<dbReference type="EMBL" id="BMLZ01000012">
    <property type="protein sequence ID" value="GGP29558.1"/>
    <property type="molecule type" value="Genomic_DNA"/>
</dbReference>
<keyword evidence="2" id="KW-0812">Transmembrane</keyword>
<proteinExistence type="predicted"/>
<accession>A0AAV4K2C6</accession>
<evidence type="ECO:0000256" key="2">
    <source>
        <dbReference type="SAM" id="Phobius"/>
    </source>
</evidence>
<evidence type="ECO:0000313" key="5">
    <source>
        <dbReference type="EMBL" id="GGP29558.1"/>
    </source>
</evidence>
<feature type="transmembrane region" description="Helical" evidence="2">
    <location>
        <begin position="101"/>
        <end position="120"/>
    </location>
</feature>
<name>A0AAV4K2C6_9DEIO</name>
<dbReference type="AlphaFoldDB" id="A0AAV4K2C6"/>
<protein>
    <recommendedName>
        <fullName evidence="3">Potassium channel domain-containing protein</fullName>
    </recommendedName>
</protein>
<dbReference type="Pfam" id="PF07885">
    <property type="entry name" value="Ion_trans_2"/>
    <property type="match status" value="1"/>
</dbReference>
<feature type="transmembrane region" description="Helical" evidence="2">
    <location>
        <begin position="6"/>
        <end position="22"/>
    </location>
</feature>
<keyword evidence="2" id="KW-1133">Transmembrane helix</keyword>
<keyword evidence="6" id="KW-1185">Reference proteome</keyword>
<feature type="transmembrane region" description="Helical" evidence="2">
    <location>
        <begin position="132"/>
        <end position="155"/>
    </location>
</feature>
<sequence length="355" mass="38301">MLRSLLWVPGLVLVGIVVHDLLKVTMQGGDGTLSQTVHQRVYQLLHALARRTGNRIVLAWAAPTIIVSALLTWTLGLWLGWTLVFWSSPGSVVGADSESPATFWSVVYYVGYTISTLGLGDLKTTVTPWRMLTSVAALSGFVNLTFAITFVVPVAEARLERRELARLLRRSGPDAQALVIGALQDHPDGLQSLISGLHQTLNTLETKHNHAHYLHRFHDRAALESLSLALPALGEALLLIECALPGPPPPGLKLSRTLVDSLVRGHAKHCPSPLPAVPPPPSLAPLHAAGIATVDEAEFAACLAQHAEHRQFLRAMVEEGLWNWAQVARTVRDQADGDRGGQSTAARPAPPAPVR</sequence>
<feature type="transmembrane region" description="Helical" evidence="2">
    <location>
        <begin position="57"/>
        <end position="81"/>
    </location>
</feature>
<evidence type="ECO:0000313" key="7">
    <source>
        <dbReference type="Proteomes" id="UP000652720"/>
    </source>
</evidence>
<evidence type="ECO:0000259" key="3">
    <source>
        <dbReference type="Pfam" id="PF07885"/>
    </source>
</evidence>
<dbReference type="InterPro" id="IPR013099">
    <property type="entry name" value="K_chnl_dom"/>
</dbReference>
<reference evidence="6" key="3">
    <citation type="journal article" date="2019" name="Int. J. Syst. Evol. Microbiol.">
        <title>The Global Catalogue of Microorganisms (GCM) 10K type strain sequencing project: providing services to taxonomists for standard genome sequencing and annotation.</title>
        <authorList>
            <consortium name="The Broad Institute Genomics Platform"/>
            <consortium name="The Broad Institute Genome Sequencing Center for Infectious Disease"/>
            <person name="Wu L."/>
            <person name="Ma J."/>
        </authorList>
    </citation>
    <scope>NUCLEOTIDE SEQUENCE [LARGE SCALE GENOMIC DNA]</scope>
    <source>
        <strain evidence="6">CGMCC 1.8884</strain>
    </source>
</reference>
<reference evidence="4" key="2">
    <citation type="journal article" date="2014" name="Int. J. Syst. Evol. Microbiol.">
        <title>Complete genome sequence of Corynebacterium casei LMG S-19264T (=DSM 44701T), isolated from a smear-ripened cheese.</title>
        <authorList>
            <consortium name="US DOE Joint Genome Institute (JGI-PGF)"/>
            <person name="Walter F."/>
            <person name="Albersmeier A."/>
            <person name="Kalinowski J."/>
            <person name="Ruckert C."/>
        </authorList>
    </citation>
    <scope>NUCLEOTIDE SEQUENCE</scope>
    <source>
        <strain evidence="4">CGMCC 1.8885</strain>
    </source>
</reference>
<dbReference type="EMBL" id="BMMA01000001">
    <property type="protein sequence ID" value="GGI70202.1"/>
    <property type="molecule type" value="Genomic_DNA"/>
</dbReference>